<proteinExistence type="predicted"/>
<dbReference type="Proteomes" id="UP000243900">
    <property type="component" value="Unassembled WGS sequence"/>
</dbReference>
<gene>
    <name evidence="7" type="ORF">C5O18_06775</name>
</gene>
<dbReference type="EMBL" id="PTQZ01000152">
    <property type="protein sequence ID" value="PQA39382.1"/>
    <property type="molecule type" value="Genomic_DNA"/>
</dbReference>
<dbReference type="GO" id="GO:0008381">
    <property type="term" value="F:mechanosensitive monoatomic ion channel activity"/>
    <property type="evidence" value="ECO:0007669"/>
    <property type="project" value="UniProtKB-ARBA"/>
</dbReference>
<evidence type="ECO:0000256" key="4">
    <source>
        <dbReference type="ARBA" id="ARBA00023136"/>
    </source>
</evidence>
<sequence>MFTEWLPDFIDAAFIRNVVISVVFLLVMVLIRSLARRAVLKRESLEPEMRRRWVSSIGNVTGGLSMIGLAFIWASQIETLAVSLVAIAAAIVLATREMILCLMGTIYLTSTHAYTVGDRIEINGLRGQVIDGDMLSTTLMEAAQAVPNKSTVGRVITFPNSLLLTHPVSNETMFGQYVVHNVSIRISREDDWQRAEQVLLHAATGEVARYGKDIAKHARDLQRSYGLEAPALIPRVKLLLDDRESIGLLLQLPVPLEQRGQIEQRILHAFLTGTTERAAVTTAGAPGDEAAVTPAT</sequence>
<evidence type="ECO:0000313" key="8">
    <source>
        <dbReference type="Proteomes" id="UP000243900"/>
    </source>
</evidence>
<dbReference type="Pfam" id="PF00924">
    <property type="entry name" value="MS_channel_2nd"/>
    <property type="match status" value="1"/>
</dbReference>
<dbReference type="GO" id="GO:0016020">
    <property type="term" value="C:membrane"/>
    <property type="evidence" value="ECO:0007669"/>
    <property type="project" value="UniProtKB-SubCell"/>
</dbReference>
<keyword evidence="4 5" id="KW-0472">Membrane</keyword>
<dbReference type="SUPFAM" id="SSF50182">
    <property type="entry name" value="Sm-like ribonucleoproteins"/>
    <property type="match status" value="1"/>
</dbReference>
<accession>A0A2P6ARW6</accession>
<evidence type="ECO:0000256" key="1">
    <source>
        <dbReference type="ARBA" id="ARBA00004370"/>
    </source>
</evidence>
<evidence type="ECO:0000256" key="3">
    <source>
        <dbReference type="ARBA" id="ARBA00022989"/>
    </source>
</evidence>
<dbReference type="RefSeq" id="WP_105192629.1">
    <property type="nucleotide sequence ID" value="NZ_PTQZ01000152.1"/>
</dbReference>
<evidence type="ECO:0000313" key="7">
    <source>
        <dbReference type="EMBL" id="PQA39382.1"/>
    </source>
</evidence>
<dbReference type="Gene3D" id="2.30.30.60">
    <property type="match status" value="1"/>
</dbReference>
<feature type="transmembrane region" description="Helical" evidence="5">
    <location>
        <begin position="80"/>
        <end position="109"/>
    </location>
</feature>
<feature type="transmembrane region" description="Helical" evidence="5">
    <location>
        <begin position="12"/>
        <end position="32"/>
    </location>
</feature>
<dbReference type="PANTHER" id="PTHR30566:SF27">
    <property type="entry name" value="MECHANOSENSITIVE ION CHANNEL PROTEIN"/>
    <property type="match status" value="1"/>
</dbReference>
<comment type="subcellular location">
    <subcellularLocation>
        <location evidence="1">Membrane</location>
    </subcellularLocation>
</comment>
<dbReference type="InterPro" id="IPR010920">
    <property type="entry name" value="LSM_dom_sf"/>
</dbReference>
<keyword evidence="3 5" id="KW-1133">Transmembrane helix</keyword>
<name>A0A2P6ARW6_9GAMM</name>
<evidence type="ECO:0000256" key="5">
    <source>
        <dbReference type="SAM" id="Phobius"/>
    </source>
</evidence>
<dbReference type="InterPro" id="IPR006685">
    <property type="entry name" value="MscS_channel_2nd"/>
</dbReference>
<reference evidence="8" key="1">
    <citation type="submission" date="2018-02" db="EMBL/GenBank/DDBJ databases">
        <title>Genome sequencing of Solimonas sp. HR-BB.</title>
        <authorList>
            <person name="Lee Y."/>
            <person name="Jeon C.O."/>
        </authorList>
    </citation>
    <scope>NUCLEOTIDE SEQUENCE [LARGE SCALE GENOMIC DNA]</scope>
    <source>
        <strain evidence="8">HR-E</strain>
    </source>
</reference>
<comment type="caution">
    <text evidence="7">The sequence shown here is derived from an EMBL/GenBank/DDBJ whole genome shotgun (WGS) entry which is preliminary data.</text>
</comment>
<dbReference type="OrthoDB" id="9775421at2"/>
<evidence type="ECO:0000256" key="2">
    <source>
        <dbReference type="ARBA" id="ARBA00022692"/>
    </source>
</evidence>
<feature type="transmembrane region" description="Helical" evidence="5">
    <location>
        <begin position="53"/>
        <end position="74"/>
    </location>
</feature>
<feature type="domain" description="Mechanosensitive ion channel MscS" evidence="6">
    <location>
        <begin position="102"/>
        <end position="170"/>
    </location>
</feature>
<dbReference type="InterPro" id="IPR023408">
    <property type="entry name" value="MscS_beta-dom_sf"/>
</dbReference>
<evidence type="ECO:0000259" key="6">
    <source>
        <dbReference type="Pfam" id="PF00924"/>
    </source>
</evidence>
<dbReference type="AlphaFoldDB" id="A0A2P6ARW6"/>
<protein>
    <recommendedName>
        <fullName evidence="6">Mechanosensitive ion channel MscS domain-containing protein</fullName>
    </recommendedName>
</protein>
<keyword evidence="8" id="KW-1185">Reference proteome</keyword>
<keyword evidence="2 5" id="KW-0812">Transmembrane</keyword>
<dbReference type="PANTHER" id="PTHR30566">
    <property type="entry name" value="YNAI-RELATED MECHANOSENSITIVE ION CHANNEL"/>
    <property type="match status" value="1"/>
</dbReference>
<organism evidence="7 8">
    <name type="scientific">Amnimonas aquatica</name>
    <dbReference type="NCBI Taxonomy" id="2094561"/>
    <lineage>
        <taxon>Bacteria</taxon>
        <taxon>Pseudomonadati</taxon>
        <taxon>Pseudomonadota</taxon>
        <taxon>Gammaproteobacteria</taxon>
        <taxon>Moraxellales</taxon>
        <taxon>Moraxellaceae</taxon>
        <taxon>Amnimonas</taxon>
    </lineage>
</organism>